<evidence type="ECO:0000256" key="4">
    <source>
        <dbReference type="ARBA" id="ARBA00022692"/>
    </source>
</evidence>
<evidence type="ECO:0000256" key="8">
    <source>
        <dbReference type="SAM" id="Phobius"/>
    </source>
</evidence>
<evidence type="ECO:0000256" key="3">
    <source>
        <dbReference type="ARBA" id="ARBA00022670"/>
    </source>
</evidence>
<dbReference type="AlphaFoldDB" id="A0A7G9WDW9"/>
<dbReference type="EMBL" id="CP060696">
    <property type="protein sequence ID" value="QNO16881.1"/>
    <property type="molecule type" value="Genomic_DNA"/>
</dbReference>
<keyword evidence="7 8" id="KW-0472">Membrane</keyword>
<evidence type="ECO:0000256" key="1">
    <source>
        <dbReference type="ARBA" id="ARBA00022475"/>
    </source>
</evidence>
<dbReference type="Proteomes" id="UP000516046">
    <property type="component" value="Chromosome"/>
</dbReference>
<feature type="transmembrane region" description="Helical" evidence="8">
    <location>
        <begin position="170"/>
        <end position="190"/>
    </location>
</feature>
<feature type="transmembrane region" description="Helical" evidence="8">
    <location>
        <begin position="27"/>
        <end position="46"/>
    </location>
</feature>
<dbReference type="GO" id="GO:0008233">
    <property type="term" value="F:peptidase activity"/>
    <property type="evidence" value="ECO:0007669"/>
    <property type="project" value="UniProtKB-KW"/>
</dbReference>
<sequence>MKLKAWYKKLADALEPKTFRTEDEKEIYQYGISLLIGGVTTFTLALLISIPFHRTANTIIFLLSFLILRKMTSGVHSASSTACFISSQMLCLTAVNLLAPLLQRLTGWYLVAFLLFSGIYIFIFAPIRHINLELNAEEIRVLHTRSVIVFAIESGSFLALYFGFHERDKSFDILTAILLTVILMIAAKLFHQEVSKWKRKT</sequence>
<keyword evidence="5" id="KW-0378">Hydrolase</keyword>
<evidence type="ECO:0000256" key="6">
    <source>
        <dbReference type="ARBA" id="ARBA00022989"/>
    </source>
</evidence>
<reference evidence="9 10" key="1">
    <citation type="submission" date="2020-08" db="EMBL/GenBank/DDBJ databases">
        <authorList>
            <person name="Ren C."/>
            <person name="Gu Y."/>
            <person name="Xu Y."/>
        </authorList>
    </citation>
    <scope>NUCLEOTIDE SEQUENCE [LARGE SCALE GENOMIC DNA]</scope>
    <source>
        <strain evidence="9 10">LBM18003</strain>
    </source>
</reference>
<dbReference type="KEGG" id="caml:H6X83_07815"/>
<evidence type="ECO:0000256" key="7">
    <source>
        <dbReference type="ARBA" id="ARBA00023136"/>
    </source>
</evidence>
<dbReference type="GO" id="GO:0009372">
    <property type="term" value="P:quorum sensing"/>
    <property type="evidence" value="ECO:0007669"/>
    <property type="project" value="UniProtKB-KW"/>
</dbReference>
<gene>
    <name evidence="9" type="ORF">H6X83_07815</name>
</gene>
<accession>A0A7G9WDW9</accession>
<keyword evidence="2" id="KW-0673">Quorum sensing</keyword>
<feature type="transmembrane region" description="Helical" evidence="8">
    <location>
        <begin position="108"/>
        <end position="127"/>
    </location>
</feature>
<keyword evidence="4 8" id="KW-0812">Transmembrane</keyword>
<evidence type="ECO:0000313" key="9">
    <source>
        <dbReference type="EMBL" id="QNO16881.1"/>
    </source>
</evidence>
<keyword evidence="10" id="KW-1185">Reference proteome</keyword>
<keyword evidence="1" id="KW-1003">Cell membrane</keyword>
<dbReference type="SMART" id="SM00793">
    <property type="entry name" value="AgrB"/>
    <property type="match status" value="1"/>
</dbReference>
<evidence type="ECO:0000256" key="2">
    <source>
        <dbReference type="ARBA" id="ARBA00022654"/>
    </source>
</evidence>
<dbReference type="GO" id="GO:0006508">
    <property type="term" value="P:proteolysis"/>
    <property type="evidence" value="ECO:0007669"/>
    <property type="project" value="UniProtKB-KW"/>
</dbReference>
<name>A0A7G9WDW9_9FIRM</name>
<protein>
    <submittedName>
        <fullName evidence="9">Accessory gene regulator B family protein</fullName>
    </submittedName>
</protein>
<dbReference type="InterPro" id="IPR006741">
    <property type="entry name" value="AgrB"/>
</dbReference>
<dbReference type="GO" id="GO:0016020">
    <property type="term" value="C:membrane"/>
    <property type="evidence" value="ECO:0007669"/>
    <property type="project" value="InterPro"/>
</dbReference>
<evidence type="ECO:0000313" key="10">
    <source>
        <dbReference type="Proteomes" id="UP000516046"/>
    </source>
</evidence>
<dbReference type="Pfam" id="PF04647">
    <property type="entry name" value="AgrB"/>
    <property type="match status" value="1"/>
</dbReference>
<evidence type="ECO:0000256" key="5">
    <source>
        <dbReference type="ARBA" id="ARBA00022801"/>
    </source>
</evidence>
<keyword evidence="3" id="KW-0645">Protease</keyword>
<organism evidence="9 10">
    <name type="scientific">Caproicibacterium amylolyticum</name>
    <dbReference type="NCBI Taxonomy" id="2766537"/>
    <lineage>
        <taxon>Bacteria</taxon>
        <taxon>Bacillati</taxon>
        <taxon>Bacillota</taxon>
        <taxon>Clostridia</taxon>
        <taxon>Eubacteriales</taxon>
        <taxon>Oscillospiraceae</taxon>
        <taxon>Caproicibacterium</taxon>
    </lineage>
</organism>
<keyword evidence="6 8" id="KW-1133">Transmembrane helix</keyword>
<feature type="transmembrane region" description="Helical" evidence="8">
    <location>
        <begin position="147"/>
        <end position="164"/>
    </location>
</feature>
<proteinExistence type="predicted"/>
<dbReference type="RefSeq" id="WP_212505948.1">
    <property type="nucleotide sequence ID" value="NZ_CP060696.1"/>
</dbReference>